<keyword evidence="2 7" id="KW-0067">ATP-binding</keyword>
<dbReference type="EMBL" id="AYKG01000031">
    <property type="protein sequence ID" value="ROO26968.1"/>
    <property type="molecule type" value="Genomic_DNA"/>
</dbReference>
<evidence type="ECO:0000256" key="3">
    <source>
        <dbReference type="PROSITE-ProRule" id="PRU00325"/>
    </source>
</evidence>
<dbReference type="InterPro" id="IPR022138">
    <property type="entry name" value="DUF3670"/>
</dbReference>
<comment type="caution">
    <text evidence="7">The sequence shown here is derived from an EMBL/GenBank/DDBJ whole genome shotgun (WGS) entry which is preliminary data.</text>
</comment>
<dbReference type="AlphaFoldDB" id="A0A423PN04"/>
<reference evidence="7 8" key="1">
    <citation type="submission" date="2013-10" db="EMBL/GenBank/DDBJ databases">
        <title>Salinisphaera japonica YTM-1 Genome Sequencing.</title>
        <authorList>
            <person name="Lai Q."/>
            <person name="Li C."/>
            <person name="Shao Z."/>
        </authorList>
    </citation>
    <scope>NUCLEOTIDE SEQUENCE [LARGE SCALE GENOMIC DNA]</scope>
    <source>
        <strain evidence="7 8">YTM-1</strain>
    </source>
</reference>
<dbReference type="PROSITE" id="PS50966">
    <property type="entry name" value="ZF_SWIM"/>
    <property type="match status" value="1"/>
</dbReference>
<dbReference type="Gene3D" id="3.40.50.300">
    <property type="entry name" value="P-loop containing nucleotide triphosphate hydrolases"/>
    <property type="match status" value="1"/>
</dbReference>
<dbReference type="GO" id="GO:0016787">
    <property type="term" value="F:hydrolase activity"/>
    <property type="evidence" value="ECO:0007669"/>
    <property type="project" value="UniProtKB-KW"/>
</dbReference>
<keyword evidence="3" id="KW-0863">Zinc-finger</keyword>
<keyword evidence="3" id="KW-0862">Zinc</keyword>
<dbReference type="Pfam" id="PF00271">
    <property type="entry name" value="Helicase_C"/>
    <property type="match status" value="1"/>
</dbReference>
<dbReference type="InterPro" id="IPR027417">
    <property type="entry name" value="P-loop_NTPase"/>
</dbReference>
<dbReference type="Pfam" id="PF00176">
    <property type="entry name" value="SNF2-rel_dom"/>
    <property type="match status" value="1"/>
</dbReference>
<evidence type="ECO:0000256" key="1">
    <source>
        <dbReference type="ARBA" id="ARBA00022801"/>
    </source>
</evidence>
<protein>
    <submittedName>
        <fullName evidence="7">Helicase SNF2</fullName>
    </submittedName>
</protein>
<dbReference type="CDD" id="cd18793">
    <property type="entry name" value="SF2_C_SNF"/>
    <property type="match status" value="1"/>
</dbReference>
<evidence type="ECO:0000259" key="6">
    <source>
        <dbReference type="PROSITE" id="PS51194"/>
    </source>
</evidence>
<feature type="domain" description="SWIM-type" evidence="4">
    <location>
        <begin position="98"/>
        <end position="143"/>
    </location>
</feature>
<dbReference type="GO" id="GO:0004386">
    <property type="term" value="F:helicase activity"/>
    <property type="evidence" value="ECO:0007669"/>
    <property type="project" value="UniProtKB-KW"/>
</dbReference>
<dbReference type="PROSITE" id="PS51194">
    <property type="entry name" value="HELICASE_CTER"/>
    <property type="match status" value="1"/>
</dbReference>
<feature type="domain" description="Helicase ATP-binding" evidence="5">
    <location>
        <begin position="732"/>
        <end position="890"/>
    </location>
</feature>
<evidence type="ECO:0000256" key="2">
    <source>
        <dbReference type="ARBA" id="ARBA00022806"/>
    </source>
</evidence>
<dbReference type="FunFam" id="3.40.50.300:FF:000533">
    <property type="entry name" value="Helicase, Snf2 family"/>
    <property type="match status" value="1"/>
</dbReference>
<dbReference type="PROSITE" id="PS51192">
    <property type="entry name" value="HELICASE_ATP_BIND_1"/>
    <property type="match status" value="1"/>
</dbReference>
<sequence>MTNFGRTWWGQQWLAAFDGIDQDNRLPRGRRYANNGSVHAIEIVEHSVTARVAGSRPMPYAVDVRLPAFSETDQDVILATIEHSPVLLSRLLNRQLPAHVAALLQDRGIRLFPRAWRDLSAHCSCPDDAVPCKHIAAVIYLLAAQIDENPFVIFALHGMNLAARLEQRSGVQSAAIAELPEIAAAWSDTPPADHETGLPADHFAALDLSRIPPLTQRVLSILSAKPLFYSKDFHPILAAAYKHARRQAEVFDRDADIIGADSTLPADGFAIIDDNGALVEIRDQTKCVFKAVHRKRAPDPFAQFLACLHRVPADREARLPERLRFWHTLLRVALKLIEQGAYVPQPATNSAGQTLVQWRPARLSDPVNTLIDNVCQLCPPDTVRLKNPARSTDLTERVPAYRYADAITQVNAALHCLLVFFMRRGFEDGAAARMPDPVKQLFFTGRPERFETFENQETPRLIAHWLRRLTLAERAHRLHLVVSEHATDHLGVSLAVEHGDAFVELSQYLVELDSRDVQARAAVLADLAVLADHFPDIETLYEPADSPGDPATLIYSLAEFTPVLRDVLPALRMLGLGVVLPKALHKLSRPQANLALSSDDSDEGVSYLNLETLLNFDWQVAVGEASISVDEFQRLVQGASGLVRLFDQYVMIDDNEVSQLLDRLAEPPRDLSRMDLLQAGLAGELDGADVTTDDDARRLFDQLIQPQSPPPVPAALAATLRPYQQRGYEWLAQNARLGFGSLLADDMGLGKTLQVIALLVYLKANDQLTQAKALVVVPTSLLSNWRHEIERFAPTLRVQVYHGSARKLAPADHDVILTSYGLVRSDARVLARPRWAVLAIDEAQNIKNPATAQTKAVKRLKADIRIALSGTPVENRLREYWSVFDFINPQYLNTKKRFAEAFANPIERERDQAALDRFRAITAPFILRRLKTDKSIIADLPDKIESNRYCTLTPRQAALYENTVATIMADLERAEAGIERRGIIFKLINALKQICNSPAQFARQTHAAVDESGKLAAFVDIMREVDAADEKALIFTQYKTMGHLLVNTLSEELGLDTAFLHGGLSRTKRDAMIEDFQSADGRRVLVLSLKAGGTGLNLTAASQVVHYDLWWNPAVERQATDRAYRIGQHRNVVVHRLITENTFEEKIDEMIQSKKELADLTVASGEQWISELSDRELEELVRL</sequence>
<dbReference type="CDD" id="cd18012">
    <property type="entry name" value="DEXQc_arch_SWI2_SNF2"/>
    <property type="match status" value="1"/>
</dbReference>
<dbReference type="InterPro" id="IPR001650">
    <property type="entry name" value="Helicase_C-like"/>
</dbReference>
<dbReference type="SUPFAM" id="SSF52540">
    <property type="entry name" value="P-loop containing nucleoside triphosphate hydrolases"/>
    <property type="match status" value="2"/>
</dbReference>
<dbReference type="Proteomes" id="UP000285310">
    <property type="component" value="Unassembled WGS sequence"/>
</dbReference>
<evidence type="ECO:0000259" key="5">
    <source>
        <dbReference type="PROSITE" id="PS51192"/>
    </source>
</evidence>
<keyword evidence="2 7" id="KW-0347">Helicase</keyword>
<dbReference type="Gene3D" id="3.40.50.10810">
    <property type="entry name" value="Tandem AAA-ATPase domain"/>
    <property type="match status" value="1"/>
</dbReference>
<name>A0A423PN04_9GAMM</name>
<dbReference type="Pfam" id="PF12419">
    <property type="entry name" value="DUF3670"/>
    <property type="match status" value="1"/>
</dbReference>
<keyword evidence="8" id="KW-1185">Reference proteome</keyword>
<feature type="domain" description="Helicase C-terminal" evidence="6">
    <location>
        <begin position="1017"/>
        <end position="1166"/>
    </location>
</feature>
<organism evidence="7 8">
    <name type="scientific">Salinisphaera japonica YTM-1</name>
    <dbReference type="NCBI Taxonomy" id="1209778"/>
    <lineage>
        <taxon>Bacteria</taxon>
        <taxon>Pseudomonadati</taxon>
        <taxon>Pseudomonadota</taxon>
        <taxon>Gammaproteobacteria</taxon>
        <taxon>Salinisphaerales</taxon>
        <taxon>Salinisphaeraceae</taxon>
        <taxon>Salinisphaera</taxon>
    </lineage>
</organism>
<evidence type="ECO:0000313" key="8">
    <source>
        <dbReference type="Proteomes" id="UP000285310"/>
    </source>
</evidence>
<dbReference type="InterPro" id="IPR000330">
    <property type="entry name" value="SNF2_N"/>
</dbReference>
<accession>A0A423PN04</accession>
<dbReference type="SMART" id="SM00487">
    <property type="entry name" value="DEXDc"/>
    <property type="match status" value="1"/>
</dbReference>
<gene>
    <name evidence="7" type="ORF">SAJA_10225</name>
</gene>
<keyword evidence="1" id="KW-0378">Hydrolase</keyword>
<keyword evidence="2 7" id="KW-0547">Nucleotide-binding</keyword>
<dbReference type="GO" id="GO:0005524">
    <property type="term" value="F:ATP binding"/>
    <property type="evidence" value="ECO:0007669"/>
    <property type="project" value="InterPro"/>
</dbReference>
<dbReference type="InterPro" id="IPR049730">
    <property type="entry name" value="SNF2/RAD54-like_C"/>
</dbReference>
<keyword evidence="3" id="KW-0479">Metal-binding</keyword>
<dbReference type="Pfam" id="PF04434">
    <property type="entry name" value="SWIM"/>
    <property type="match status" value="1"/>
</dbReference>
<dbReference type="PANTHER" id="PTHR10799">
    <property type="entry name" value="SNF2/RAD54 HELICASE FAMILY"/>
    <property type="match status" value="1"/>
</dbReference>
<dbReference type="RefSeq" id="WP_123658532.1">
    <property type="nucleotide sequence ID" value="NZ_AYKG01000031.1"/>
</dbReference>
<dbReference type="GO" id="GO:0008270">
    <property type="term" value="F:zinc ion binding"/>
    <property type="evidence" value="ECO:0007669"/>
    <property type="project" value="UniProtKB-KW"/>
</dbReference>
<dbReference type="InParanoid" id="A0A423PN04"/>
<dbReference type="SMART" id="SM00490">
    <property type="entry name" value="HELICc"/>
    <property type="match status" value="1"/>
</dbReference>
<proteinExistence type="predicted"/>
<evidence type="ECO:0000313" key="7">
    <source>
        <dbReference type="EMBL" id="ROO26968.1"/>
    </source>
</evidence>
<dbReference type="OrthoDB" id="9760715at2"/>
<dbReference type="InterPro" id="IPR038718">
    <property type="entry name" value="SNF2-like_sf"/>
</dbReference>
<dbReference type="InterPro" id="IPR007527">
    <property type="entry name" value="Znf_SWIM"/>
</dbReference>
<dbReference type="InterPro" id="IPR014001">
    <property type="entry name" value="Helicase_ATP-bd"/>
</dbReference>
<evidence type="ECO:0000259" key="4">
    <source>
        <dbReference type="PROSITE" id="PS50966"/>
    </source>
</evidence>